<evidence type="ECO:0000313" key="2">
    <source>
        <dbReference type="EMBL" id="MFC5714087.1"/>
    </source>
</evidence>
<proteinExistence type="inferred from homology"/>
<dbReference type="EMBL" id="JBHSOZ010000010">
    <property type="protein sequence ID" value="MFC5714087.1"/>
    <property type="molecule type" value="Genomic_DNA"/>
</dbReference>
<dbReference type="Gene3D" id="3.30.200.20">
    <property type="entry name" value="Phosphorylase Kinase, domain 1"/>
    <property type="match status" value="1"/>
</dbReference>
<keyword evidence="3" id="KW-1185">Reference proteome</keyword>
<protein>
    <submittedName>
        <fullName evidence="2">Fructosamine kinase family protein</fullName>
    </submittedName>
</protein>
<dbReference type="GO" id="GO:0016301">
    <property type="term" value="F:kinase activity"/>
    <property type="evidence" value="ECO:0007669"/>
    <property type="project" value="UniProtKB-KW"/>
</dbReference>
<dbReference type="SUPFAM" id="SSF56112">
    <property type="entry name" value="Protein kinase-like (PK-like)"/>
    <property type="match status" value="1"/>
</dbReference>
<keyword evidence="1 2" id="KW-0418">Kinase</keyword>
<dbReference type="PIRSF" id="PIRSF006221">
    <property type="entry name" value="Ketosamine-3-kinase"/>
    <property type="match status" value="1"/>
</dbReference>
<gene>
    <name evidence="2" type="ORF">ACFPU1_15155</name>
</gene>
<reference evidence="3" key="1">
    <citation type="journal article" date="2019" name="Int. J. Syst. Evol. Microbiol.">
        <title>The Global Catalogue of Microorganisms (GCM) 10K type strain sequencing project: providing services to taxonomists for standard genome sequencing and annotation.</title>
        <authorList>
            <consortium name="The Broad Institute Genomics Platform"/>
            <consortium name="The Broad Institute Genome Sequencing Center for Infectious Disease"/>
            <person name="Wu L."/>
            <person name="Ma J."/>
        </authorList>
    </citation>
    <scope>NUCLEOTIDE SEQUENCE [LARGE SCALE GENOMIC DNA]</scope>
    <source>
        <strain evidence="3">CECT 7184</strain>
    </source>
</reference>
<dbReference type="PANTHER" id="PTHR12149">
    <property type="entry name" value="FRUCTOSAMINE 3 KINASE-RELATED PROTEIN"/>
    <property type="match status" value="1"/>
</dbReference>
<dbReference type="Gene3D" id="3.90.1200.10">
    <property type="match status" value="1"/>
</dbReference>
<dbReference type="RefSeq" id="WP_054636434.1">
    <property type="nucleotide sequence ID" value="NZ_JBHSOZ010000010.1"/>
</dbReference>
<dbReference type="InterPro" id="IPR016477">
    <property type="entry name" value="Fructo-/Ketosamine-3-kinase"/>
</dbReference>
<name>A0ABW0YRS6_9BACI</name>
<evidence type="ECO:0000313" key="3">
    <source>
        <dbReference type="Proteomes" id="UP001596142"/>
    </source>
</evidence>
<comment type="similarity">
    <text evidence="1">Belongs to the fructosamine kinase family.</text>
</comment>
<evidence type="ECO:0000256" key="1">
    <source>
        <dbReference type="PIRNR" id="PIRNR006221"/>
    </source>
</evidence>
<keyword evidence="1" id="KW-0808">Transferase</keyword>
<dbReference type="PANTHER" id="PTHR12149:SF8">
    <property type="entry name" value="PROTEIN-RIBULOSAMINE 3-KINASE"/>
    <property type="match status" value="1"/>
</dbReference>
<organism evidence="2 3">
    <name type="scientific">Thalassorhabdus alkalitolerans</name>
    <dbReference type="NCBI Taxonomy" id="2282697"/>
    <lineage>
        <taxon>Bacteria</taxon>
        <taxon>Bacillati</taxon>
        <taxon>Bacillota</taxon>
        <taxon>Bacilli</taxon>
        <taxon>Bacillales</taxon>
        <taxon>Bacillaceae</taxon>
        <taxon>Thalassorhabdus</taxon>
    </lineage>
</organism>
<dbReference type="Pfam" id="PF03881">
    <property type="entry name" value="Fructosamin_kin"/>
    <property type="match status" value="1"/>
</dbReference>
<sequence>MKTSVELALSSINAEDHIKTVQPVSGGSISSAYYVETTSERFFVKLHEEAPKDFFSQEAAGLQFLEETHTLAVPEVLGWGKKFIVMEWVEGEATNTTEEMLGTRLAQLHSHHGTYFGLEADNFIGELPQSNGWEKTWGDFLREKRLKPQFDLARSLGRLSGQRGSKSQKLLEKVDELVPPDRKPSRLHGDLWGGNWIAGPGGEPFLIDPAVFYGDYEFEIAFMDLFGGFSPRVYGAYQESKELEPDFEDRKPLYQLYYLLVHLNIFGESYGRSVDKILNKYV</sequence>
<accession>A0ABW0YRS6</accession>
<dbReference type="Proteomes" id="UP001596142">
    <property type="component" value="Unassembled WGS sequence"/>
</dbReference>
<dbReference type="InterPro" id="IPR011009">
    <property type="entry name" value="Kinase-like_dom_sf"/>
</dbReference>
<comment type="caution">
    <text evidence="2">The sequence shown here is derived from an EMBL/GenBank/DDBJ whole genome shotgun (WGS) entry which is preliminary data.</text>
</comment>